<evidence type="ECO:0000313" key="6">
    <source>
        <dbReference type="Proteomes" id="UP000011648"/>
    </source>
</evidence>
<sequence>MTDHRSRDRYWSRRRLVTAAGSASLAGIAGCLSGRDDDDDQTVSVASFFTFFDFARRIADGTPVSIENLVPTGMHGHGWEPDPSIQRDITDADAFIHVGPDFQPWADRAIDTVQDEERETHLINVREGIDLLDLTDTVEDDEAVEGAKDPHFWLDPERAMVSVDNIANGLTEIAPDHEDAFSANAADLNAELEELDDEWQALFDAAERDIVFLAAHNAFEYVGRRYGATIEPLVVNLAANDDVRPADMQRAEETIADNDIQYIGAAVFEPIRPARQLLEQTDVEAYYPVTPYAGTAESWVDRGWGYFDIARNVNMPTFRLLLDVQSPEDVSFEDYGRNFEP</sequence>
<reference evidence="5 6" key="1">
    <citation type="journal article" date="2014" name="PLoS Genet.">
        <title>Phylogenetically driven sequencing of extremely halophilic archaea reveals strategies for static and dynamic osmo-response.</title>
        <authorList>
            <person name="Becker E.A."/>
            <person name="Seitzer P.M."/>
            <person name="Tritt A."/>
            <person name="Larsen D."/>
            <person name="Krusor M."/>
            <person name="Yao A.I."/>
            <person name="Wu D."/>
            <person name="Madern D."/>
            <person name="Eisen J.A."/>
            <person name="Darling A.E."/>
            <person name="Facciotti M.T."/>
        </authorList>
    </citation>
    <scope>NUCLEOTIDE SEQUENCE [LARGE SCALE GENOMIC DNA]</scope>
    <source>
        <strain evidence="5 6">DSM 12281</strain>
    </source>
</reference>
<dbReference type="OrthoDB" id="50488at2157"/>
<evidence type="ECO:0000256" key="3">
    <source>
        <dbReference type="ARBA" id="ARBA00022729"/>
    </source>
</evidence>
<evidence type="ECO:0000256" key="4">
    <source>
        <dbReference type="SAM" id="Coils"/>
    </source>
</evidence>
<comment type="caution">
    <text evidence="5">The sequence shown here is derived from an EMBL/GenBank/DDBJ whole genome shotgun (WGS) entry which is preliminary data.</text>
</comment>
<dbReference type="Proteomes" id="UP000011648">
    <property type="component" value="Unassembled WGS sequence"/>
</dbReference>
<feature type="coiled-coil region" evidence="4">
    <location>
        <begin position="178"/>
        <end position="209"/>
    </location>
</feature>
<keyword evidence="2" id="KW-0813">Transport</keyword>
<dbReference type="Pfam" id="PF01297">
    <property type="entry name" value="ZnuA"/>
    <property type="match status" value="1"/>
</dbReference>
<dbReference type="PANTHER" id="PTHR42953:SF3">
    <property type="entry name" value="HIGH-AFFINITY ZINC UPTAKE SYSTEM PROTEIN ZNUA"/>
    <property type="match status" value="1"/>
</dbReference>
<keyword evidence="3" id="KW-0732">Signal</keyword>
<comment type="similarity">
    <text evidence="1">Belongs to the bacterial solute-binding protein 9 family.</text>
</comment>
<accession>M0A2U0</accession>
<dbReference type="Gene3D" id="3.40.50.1980">
    <property type="entry name" value="Nitrogenase molybdenum iron protein domain"/>
    <property type="match status" value="2"/>
</dbReference>
<dbReference type="PANTHER" id="PTHR42953">
    <property type="entry name" value="HIGH-AFFINITY ZINC UPTAKE SYSTEM PROTEIN ZNUA-RELATED"/>
    <property type="match status" value="1"/>
</dbReference>
<evidence type="ECO:0000256" key="1">
    <source>
        <dbReference type="ARBA" id="ARBA00011028"/>
    </source>
</evidence>
<proteinExistence type="inferred from homology"/>
<dbReference type="STRING" id="1230458.C484_08383"/>
<dbReference type="SUPFAM" id="SSF53807">
    <property type="entry name" value="Helical backbone' metal receptor"/>
    <property type="match status" value="1"/>
</dbReference>
<gene>
    <name evidence="5" type="ORF">C484_08383</name>
</gene>
<organism evidence="5 6">
    <name type="scientific">Natrialba taiwanensis DSM 12281</name>
    <dbReference type="NCBI Taxonomy" id="1230458"/>
    <lineage>
        <taxon>Archaea</taxon>
        <taxon>Methanobacteriati</taxon>
        <taxon>Methanobacteriota</taxon>
        <taxon>Stenosarchaea group</taxon>
        <taxon>Halobacteria</taxon>
        <taxon>Halobacteriales</taxon>
        <taxon>Natrialbaceae</taxon>
        <taxon>Natrialba</taxon>
    </lineage>
</organism>
<dbReference type="PATRIC" id="fig|1230458.4.peg.1670"/>
<dbReference type="GO" id="GO:0030001">
    <property type="term" value="P:metal ion transport"/>
    <property type="evidence" value="ECO:0007669"/>
    <property type="project" value="InterPro"/>
</dbReference>
<name>M0A2U0_9EURY</name>
<dbReference type="PROSITE" id="PS51257">
    <property type="entry name" value="PROKAR_LIPOPROTEIN"/>
    <property type="match status" value="1"/>
</dbReference>
<dbReference type="GO" id="GO:0046872">
    <property type="term" value="F:metal ion binding"/>
    <property type="evidence" value="ECO:0007669"/>
    <property type="project" value="InterPro"/>
</dbReference>
<dbReference type="RefSeq" id="WP_006825454.1">
    <property type="nucleotide sequence ID" value="NZ_AOIL01000028.1"/>
</dbReference>
<protein>
    <submittedName>
        <fullName evidence="5">Periplasmic solute binding protein</fullName>
    </submittedName>
</protein>
<dbReference type="InterPro" id="IPR050492">
    <property type="entry name" value="Bact_metal-bind_prot9"/>
</dbReference>
<keyword evidence="4" id="KW-0175">Coiled coil</keyword>
<evidence type="ECO:0000313" key="5">
    <source>
        <dbReference type="EMBL" id="ELY92631.1"/>
    </source>
</evidence>
<dbReference type="AlphaFoldDB" id="M0A2U0"/>
<keyword evidence="6" id="KW-1185">Reference proteome</keyword>
<dbReference type="InterPro" id="IPR006127">
    <property type="entry name" value="ZnuA-like"/>
</dbReference>
<dbReference type="EMBL" id="AOIL01000028">
    <property type="protein sequence ID" value="ELY92631.1"/>
    <property type="molecule type" value="Genomic_DNA"/>
</dbReference>
<evidence type="ECO:0000256" key="2">
    <source>
        <dbReference type="ARBA" id="ARBA00022448"/>
    </source>
</evidence>